<evidence type="ECO:0000313" key="4">
    <source>
        <dbReference type="Proteomes" id="UP001295463"/>
    </source>
</evidence>
<dbReference type="InterPro" id="IPR001455">
    <property type="entry name" value="TusA-like"/>
</dbReference>
<keyword evidence="4" id="KW-1185">Reference proteome</keyword>
<evidence type="ECO:0000313" key="3">
    <source>
        <dbReference type="EMBL" id="CAH2031989.1"/>
    </source>
</evidence>
<accession>A0ABM9D9U5</accession>
<comment type="similarity">
    <text evidence="1">Belongs to the sulfur carrier protein TusA family.</text>
</comment>
<dbReference type="Proteomes" id="UP001295463">
    <property type="component" value="Chromosome"/>
</dbReference>
<dbReference type="CDD" id="cd00291">
    <property type="entry name" value="SirA_YedF_YeeD"/>
    <property type="match status" value="1"/>
</dbReference>
<dbReference type="RefSeq" id="WP_305732772.1">
    <property type="nucleotide sequence ID" value="NZ_OW150024.1"/>
</dbReference>
<sequence length="75" mass="8388">MTTFNLDITGERCPMTFVKAKLLLEKLAPGDTAEILLKSGEPLDNVPRTATEQGYVVVETLHVRDDIHKVIIRKP</sequence>
<dbReference type="Gene3D" id="3.30.110.40">
    <property type="entry name" value="TusA-like domain"/>
    <property type="match status" value="1"/>
</dbReference>
<organism evidence="3 4">
    <name type="scientific">Trichlorobacter ammonificans</name>
    <dbReference type="NCBI Taxonomy" id="2916410"/>
    <lineage>
        <taxon>Bacteria</taxon>
        <taxon>Pseudomonadati</taxon>
        <taxon>Thermodesulfobacteriota</taxon>
        <taxon>Desulfuromonadia</taxon>
        <taxon>Geobacterales</taxon>
        <taxon>Geobacteraceae</taxon>
        <taxon>Trichlorobacter</taxon>
    </lineage>
</organism>
<dbReference type="PANTHER" id="PTHR33279:SF19">
    <property type="entry name" value="SSL1707 PROTEIN"/>
    <property type="match status" value="1"/>
</dbReference>
<dbReference type="Pfam" id="PF01206">
    <property type="entry name" value="TusA"/>
    <property type="match status" value="1"/>
</dbReference>
<dbReference type="EMBL" id="OW150024">
    <property type="protein sequence ID" value="CAH2031989.1"/>
    <property type="molecule type" value="Genomic_DNA"/>
</dbReference>
<dbReference type="InterPro" id="IPR036868">
    <property type="entry name" value="TusA-like_sf"/>
</dbReference>
<evidence type="ECO:0000256" key="1">
    <source>
        <dbReference type="ARBA" id="ARBA00008984"/>
    </source>
</evidence>
<reference evidence="3 4" key="1">
    <citation type="submission" date="2022-03" db="EMBL/GenBank/DDBJ databases">
        <authorList>
            <person name="Koch H."/>
        </authorList>
    </citation>
    <scope>NUCLEOTIDE SEQUENCE [LARGE SCALE GENOMIC DNA]</scope>
    <source>
        <strain evidence="3 4">G1</strain>
    </source>
</reference>
<evidence type="ECO:0000259" key="2">
    <source>
        <dbReference type="PROSITE" id="PS01148"/>
    </source>
</evidence>
<name>A0ABM9D9U5_9BACT</name>
<dbReference type="PROSITE" id="PS01148">
    <property type="entry name" value="UPF0033"/>
    <property type="match status" value="1"/>
</dbReference>
<protein>
    <submittedName>
        <fullName evidence="3">SirA family protein</fullName>
    </submittedName>
</protein>
<dbReference type="SUPFAM" id="SSF64307">
    <property type="entry name" value="SirA-like"/>
    <property type="match status" value="1"/>
</dbReference>
<proteinExistence type="inferred from homology"/>
<dbReference type="PANTHER" id="PTHR33279">
    <property type="entry name" value="SULFUR CARRIER PROTEIN YEDF-RELATED"/>
    <property type="match status" value="1"/>
</dbReference>
<feature type="domain" description="UPF0033" evidence="2">
    <location>
        <begin position="6"/>
        <end position="30"/>
    </location>
</feature>
<gene>
    <name evidence="3" type="ORF">GEAMG1_2154</name>
</gene>